<feature type="transmembrane region" description="Helical" evidence="12">
    <location>
        <begin position="290"/>
        <end position="314"/>
    </location>
</feature>
<evidence type="ECO:0000256" key="9">
    <source>
        <dbReference type="ARBA" id="ARBA00023065"/>
    </source>
</evidence>
<dbReference type="GO" id="GO:0034220">
    <property type="term" value="P:monoatomic ion transmembrane transport"/>
    <property type="evidence" value="ECO:0007669"/>
    <property type="project" value="UniProtKB-KW"/>
</dbReference>
<reference evidence="14" key="1">
    <citation type="submission" date="2020-05" db="UniProtKB">
        <authorList>
            <consortium name="EnsemblMetazoa"/>
        </authorList>
    </citation>
    <scope>IDENTIFICATION</scope>
    <source>
        <strain evidence="14">USDA</strain>
    </source>
</reference>
<keyword evidence="9 12" id="KW-0406">Ion transport</keyword>
<dbReference type="EnsemblMetazoa" id="SCAU005000-RA">
    <property type="protein sequence ID" value="SCAU005000-PA"/>
    <property type="gene ID" value="SCAU005000"/>
</dbReference>
<keyword evidence="6" id="KW-0303">Gap junction</keyword>
<evidence type="ECO:0000256" key="2">
    <source>
        <dbReference type="ARBA" id="ARBA00004651"/>
    </source>
</evidence>
<evidence type="ECO:0000256" key="1">
    <source>
        <dbReference type="ARBA" id="ARBA00004610"/>
    </source>
</evidence>
<accession>A0A1I8P5M9</accession>
<keyword evidence="15" id="KW-1185">Reference proteome</keyword>
<dbReference type="PROSITE" id="PS51013">
    <property type="entry name" value="PANNEXIN"/>
    <property type="match status" value="1"/>
</dbReference>
<dbReference type="Pfam" id="PF00876">
    <property type="entry name" value="Innexin"/>
    <property type="match status" value="1"/>
</dbReference>
<keyword evidence="10 12" id="KW-0472">Membrane</keyword>
<feature type="transmembrane region" description="Helical" evidence="12">
    <location>
        <begin position="115"/>
        <end position="134"/>
    </location>
</feature>
<evidence type="ECO:0000313" key="14">
    <source>
        <dbReference type="EnsemblMetazoa" id="SCAU005000-PA"/>
    </source>
</evidence>
<evidence type="ECO:0000256" key="8">
    <source>
        <dbReference type="ARBA" id="ARBA00022989"/>
    </source>
</evidence>
<dbReference type="VEuPathDB" id="VectorBase:SCAU005000"/>
<dbReference type="KEGG" id="scac:106087014"/>
<dbReference type="GO" id="GO:0005886">
    <property type="term" value="C:plasma membrane"/>
    <property type="evidence" value="ECO:0007669"/>
    <property type="project" value="UniProtKB-SubCell"/>
</dbReference>
<evidence type="ECO:0000256" key="3">
    <source>
        <dbReference type="ARBA" id="ARBA00022448"/>
    </source>
</evidence>
<gene>
    <name evidence="12" type="primary">inx</name>
    <name evidence="14" type="synonym">106087014</name>
</gene>
<keyword evidence="5 12" id="KW-0812">Transmembrane</keyword>
<dbReference type="GO" id="GO:0005243">
    <property type="term" value="F:gap junction channel activity"/>
    <property type="evidence" value="ECO:0007669"/>
    <property type="project" value="TreeGrafter"/>
</dbReference>
<evidence type="ECO:0000256" key="6">
    <source>
        <dbReference type="ARBA" id="ARBA00022868"/>
    </source>
</evidence>
<keyword evidence="4" id="KW-1003">Cell membrane</keyword>
<dbReference type="PRINTS" id="PR01262">
    <property type="entry name" value="INNEXIN"/>
</dbReference>
<dbReference type="Proteomes" id="UP000095300">
    <property type="component" value="Unassembled WGS sequence"/>
</dbReference>
<comment type="subcellular location">
    <subcellularLocation>
        <location evidence="1">Cell junction</location>
        <location evidence="1">Gap junction</location>
    </subcellularLocation>
    <subcellularLocation>
        <location evidence="2 12">Cell membrane</location>
        <topology evidence="2 12">Multi-pass membrane protein</topology>
    </subcellularLocation>
</comment>
<dbReference type="AlphaFoldDB" id="A0A1I8P5M9"/>
<organism evidence="14 15">
    <name type="scientific">Stomoxys calcitrans</name>
    <name type="common">Stable fly</name>
    <name type="synonym">Conops calcitrans</name>
    <dbReference type="NCBI Taxonomy" id="35570"/>
    <lineage>
        <taxon>Eukaryota</taxon>
        <taxon>Metazoa</taxon>
        <taxon>Ecdysozoa</taxon>
        <taxon>Arthropoda</taxon>
        <taxon>Hexapoda</taxon>
        <taxon>Insecta</taxon>
        <taxon>Pterygota</taxon>
        <taxon>Neoptera</taxon>
        <taxon>Endopterygota</taxon>
        <taxon>Diptera</taxon>
        <taxon>Brachycera</taxon>
        <taxon>Muscomorpha</taxon>
        <taxon>Muscoidea</taxon>
        <taxon>Muscidae</taxon>
        <taxon>Stomoxys</taxon>
    </lineage>
</organism>
<dbReference type="PANTHER" id="PTHR11893:SF38">
    <property type="entry name" value="INNEXIN INX7"/>
    <property type="match status" value="1"/>
</dbReference>
<dbReference type="GO" id="GO:0005921">
    <property type="term" value="C:gap junction"/>
    <property type="evidence" value="ECO:0007669"/>
    <property type="project" value="UniProtKB-SubCell"/>
</dbReference>
<evidence type="ECO:0000256" key="10">
    <source>
        <dbReference type="ARBA" id="ARBA00023136"/>
    </source>
</evidence>
<evidence type="ECO:0000256" key="12">
    <source>
        <dbReference type="RuleBase" id="RU010713"/>
    </source>
</evidence>
<feature type="region of interest" description="Disordered" evidence="13">
    <location>
        <begin position="393"/>
        <end position="416"/>
    </location>
</feature>
<evidence type="ECO:0000256" key="5">
    <source>
        <dbReference type="ARBA" id="ARBA00022692"/>
    </source>
</evidence>
<keyword evidence="8 12" id="KW-1133">Transmembrane helix</keyword>
<feature type="transmembrane region" description="Helical" evidence="12">
    <location>
        <begin position="28"/>
        <end position="45"/>
    </location>
</feature>
<evidence type="ECO:0000256" key="13">
    <source>
        <dbReference type="SAM" id="MobiDB-lite"/>
    </source>
</evidence>
<dbReference type="GO" id="GO:0007602">
    <property type="term" value="P:phototransduction"/>
    <property type="evidence" value="ECO:0007669"/>
    <property type="project" value="TreeGrafter"/>
</dbReference>
<evidence type="ECO:0000256" key="4">
    <source>
        <dbReference type="ARBA" id="ARBA00022475"/>
    </source>
</evidence>
<name>A0A1I8P5M9_STOCA</name>
<protein>
    <recommendedName>
        <fullName evidence="12">Innexin</fullName>
    </recommendedName>
</protein>
<sequence>MLNTFSSVTPFLKFNPKRVTIDNFVFKLHYRWTFIILIVATILVCSRQYIGEHIKCISDSIPSNVINTYCFFTPTFTLVRHLNNTALASGAIFQPGIGPYETQEEPIKRHAYYQWVPFVLFGQALFFYIPHALWKSWEGGRIKVLVFGLRMVGLTKYLKDKSLKVGRLEIPSLEETDSRVKDIRRTMIDRMRLNQSWGAHLVFAEILNLLNLILQIYWTNAFLGGAFLSLGPKVWRERWDNDMDALDVVFPKVTKCHFHKYGAGGSLQMHDTLCVMALNIINEKIYTILWFWYLFVLIASVLGLIWRAFTLMFYKSLRFTRFSLYWAKPGKMDENQLSAVVKKCNFSNWMFLFFLRSNLSEFLFKKVIFHLASEFPDEQRENNSNAAIDPSAMRTMRIDEVDRPLLTTKPSGSKSD</sequence>
<keyword evidence="11 12" id="KW-0407">Ion channel</keyword>
<dbReference type="InterPro" id="IPR000990">
    <property type="entry name" value="Innexin"/>
</dbReference>
<comment type="similarity">
    <text evidence="12">Belongs to the pannexin family.</text>
</comment>
<proteinExistence type="inferred from homology"/>
<evidence type="ECO:0000256" key="11">
    <source>
        <dbReference type="ARBA" id="ARBA00023303"/>
    </source>
</evidence>
<keyword evidence="3 12" id="KW-0813">Transport</keyword>
<dbReference type="OrthoDB" id="5867527at2759"/>
<evidence type="ECO:0000256" key="7">
    <source>
        <dbReference type="ARBA" id="ARBA00022949"/>
    </source>
</evidence>
<keyword evidence="7" id="KW-0965">Cell junction</keyword>
<dbReference type="PANTHER" id="PTHR11893">
    <property type="entry name" value="INNEXIN"/>
    <property type="match status" value="1"/>
</dbReference>
<evidence type="ECO:0000313" key="15">
    <source>
        <dbReference type="Proteomes" id="UP000095300"/>
    </source>
</evidence>
<comment type="function">
    <text evidence="12">Structural component of the gap junctions.</text>
</comment>
<feature type="transmembrane region" description="Helical" evidence="12">
    <location>
        <begin position="197"/>
        <end position="218"/>
    </location>
</feature>